<dbReference type="InterPro" id="IPR029492">
    <property type="entry name" value="DUF4435"/>
</dbReference>
<evidence type="ECO:0000313" key="2">
    <source>
        <dbReference type="EMBL" id="SBH08204.1"/>
    </source>
</evidence>
<dbReference type="Proteomes" id="UP000077826">
    <property type="component" value="Unassembled WGS sequence"/>
</dbReference>
<accession>A0AAX2BUS1</accession>
<dbReference type="EMBL" id="FLDK01000004">
    <property type="protein sequence ID" value="SBH08204.1"/>
    <property type="molecule type" value="Genomic_DNA"/>
</dbReference>
<organism evidence="2 3">
    <name type="scientific">Klebsiella pneumoniae</name>
    <dbReference type="NCBI Taxonomy" id="573"/>
    <lineage>
        <taxon>Bacteria</taxon>
        <taxon>Pseudomonadati</taxon>
        <taxon>Pseudomonadota</taxon>
        <taxon>Gammaproteobacteria</taxon>
        <taxon>Enterobacterales</taxon>
        <taxon>Enterobacteriaceae</taxon>
        <taxon>Klebsiella/Raoultella group</taxon>
        <taxon>Klebsiella</taxon>
        <taxon>Klebsiella pneumoniae complex</taxon>
    </lineage>
</organism>
<proteinExistence type="predicted"/>
<dbReference type="AlphaFoldDB" id="A0AAX2BUS1"/>
<gene>
    <name evidence="2" type="ORF">SAMEA2273558_01897</name>
</gene>
<name>A0AAX2BUS1_KLEPN</name>
<feature type="domain" description="DUF4435" evidence="1">
    <location>
        <begin position="24"/>
        <end position="234"/>
    </location>
</feature>
<dbReference type="Pfam" id="PF14491">
    <property type="entry name" value="DUF4435"/>
    <property type="match status" value="1"/>
</dbReference>
<reference evidence="2 3" key="1">
    <citation type="submission" date="2016-04" db="EMBL/GenBank/DDBJ databases">
        <authorList>
            <consortium name="Pathogen Informatics"/>
        </authorList>
    </citation>
    <scope>NUCLEOTIDE SEQUENCE [LARGE SCALE GENOMIC DNA]</scope>
    <source>
        <strain evidence="3">k480</strain>
    </source>
</reference>
<evidence type="ECO:0000259" key="1">
    <source>
        <dbReference type="Pfam" id="PF14491"/>
    </source>
</evidence>
<comment type="caution">
    <text evidence="2">The sequence shown here is derived from an EMBL/GenBank/DDBJ whole genome shotgun (WGS) entry which is preliminary data.</text>
</comment>
<sequence>MSKGIPRGSKALAVLNRFKRVNAILYVEGPTDRVFWKTLLDSKGVNGISIEIAGSCTIIDDYIDKILNEDLEIFVARDKDYKYTLNKIPQHERVLFTFGHSIENTLVYNDAIVSIGKSIGGEEEYCSLSVHHWHEYIINQLQPLVIREFANEAIGSGLNILGDHGDSLFGKTWNSDKFPAERILKKIEEIDKIISPHDIQVATSVVEERCNDIYCYIRGHFLFSLALKFVKEMMITLLNKKSVNVSNDSLMTMLSMAFRGAIDSGMHPHKEHYMTELDKLIIN</sequence>
<protein>
    <recommendedName>
        <fullName evidence="1">DUF4435 domain-containing protein</fullName>
    </recommendedName>
</protein>
<dbReference type="RefSeq" id="WP_040196603.1">
    <property type="nucleotide sequence ID" value="NZ_CP099743.1"/>
</dbReference>
<evidence type="ECO:0000313" key="3">
    <source>
        <dbReference type="Proteomes" id="UP000077826"/>
    </source>
</evidence>